<organism evidence="1 2">
    <name type="scientific">Amycolatopsis japonica</name>
    <dbReference type="NCBI Taxonomy" id="208439"/>
    <lineage>
        <taxon>Bacteria</taxon>
        <taxon>Bacillati</taxon>
        <taxon>Actinomycetota</taxon>
        <taxon>Actinomycetes</taxon>
        <taxon>Pseudonocardiales</taxon>
        <taxon>Pseudonocardiaceae</taxon>
        <taxon>Amycolatopsis</taxon>
        <taxon>Amycolatopsis japonica group</taxon>
    </lineage>
</organism>
<dbReference type="eggNOG" id="ENOG502ZDR2">
    <property type="taxonomic scope" value="Bacteria"/>
</dbReference>
<reference evidence="1 2" key="1">
    <citation type="journal article" date="2014" name="J. Biotechnol.">
        <title>Complete genome sequence of the actinobacterium Amycolatopsis japonica MG417-CF17(T) (=DSM 44213T) producing (S,S)-N,N'-ethylenediaminedisuccinic acid.</title>
        <authorList>
            <person name="Stegmann E."/>
            <person name="Albersmeier A."/>
            <person name="Spohn M."/>
            <person name="Gert H."/>
            <person name="Weber T."/>
            <person name="Wohlleben W."/>
            <person name="Kalinowski J."/>
            <person name="Ruckert C."/>
        </authorList>
    </citation>
    <scope>NUCLEOTIDE SEQUENCE [LARGE SCALE GENOMIC DNA]</scope>
    <source>
        <strain evidence="2">MG417-CF17 (DSM 44213)</strain>
    </source>
</reference>
<dbReference type="STRING" id="208439.AJAP_04770"/>
<dbReference type="HOGENOM" id="CLU_2230837_0_0_11"/>
<evidence type="ECO:0000313" key="1">
    <source>
        <dbReference type="EMBL" id="AIG73876.1"/>
    </source>
</evidence>
<dbReference type="KEGG" id="aja:AJAP_04770"/>
<dbReference type="EMBL" id="CP008953">
    <property type="protein sequence ID" value="AIG73876.1"/>
    <property type="molecule type" value="Genomic_DNA"/>
</dbReference>
<dbReference type="Proteomes" id="UP000028492">
    <property type="component" value="Chromosome"/>
</dbReference>
<dbReference type="AlphaFoldDB" id="A0A075UN87"/>
<evidence type="ECO:0000313" key="2">
    <source>
        <dbReference type="Proteomes" id="UP000028492"/>
    </source>
</evidence>
<protein>
    <submittedName>
        <fullName evidence="1">Uncharacterized protein</fullName>
    </submittedName>
</protein>
<proteinExistence type="predicted"/>
<dbReference type="RefSeq" id="WP_038508474.1">
    <property type="nucleotide sequence ID" value="NZ_CP008953.1"/>
</dbReference>
<keyword evidence="2" id="KW-1185">Reference proteome</keyword>
<sequence>MSADRDVSFIDRWGVQIEDDISVEAFGALLDALNDDDDAEHVVVDINDSDDWFVEFTRRSVCFQQAERGGEVVGTLDYADRDEALAIAKEFIDGDFEALRARSWKSDG</sequence>
<gene>
    <name evidence="1" type="ORF">AJAP_04770</name>
</gene>
<name>A0A075UN87_9PSEU</name>
<accession>A0A075UN87</accession>